<evidence type="ECO:0000313" key="4">
    <source>
        <dbReference type="Proteomes" id="UP000006315"/>
    </source>
</evidence>
<keyword evidence="4" id="KW-1185">Reference proteome</keyword>
<evidence type="ECO:0000256" key="1">
    <source>
        <dbReference type="SAM" id="Phobius"/>
    </source>
</evidence>
<gene>
    <name evidence="3" type="ORF">BAZO_11164</name>
</gene>
<dbReference type="RefSeq" id="WP_003331572.1">
    <property type="nucleotide sequence ID" value="NZ_AJLR01000092.1"/>
</dbReference>
<accession>K6C519</accession>
<dbReference type="Pfam" id="PF11127">
    <property type="entry name" value="YgaP-like_TM"/>
    <property type="match status" value="1"/>
</dbReference>
<proteinExistence type="predicted"/>
<dbReference type="GeneID" id="89468118"/>
<keyword evidence="1" id="KW-0472">Membrane</keyword>
<name>K6C519_SCHAZ</name>
<dbReference type="AlphaFoldDB" id="K6C519"/>
<dbReference type="Proteomes" id="UP000006315">
    <property type="component" value="Unassembled WGS sequence"/>
</dbReference>
<dbReference type="EMBL" id="AJLR01000092">
    <property type="protein sequence ID" value="EKN66230.1"/>
    <property type="molecule type" value="Genomic_DNA"/>
</dbReference>
<reference evidence="3 4" key="1">
    <citation type="journal article" date="2012" name="Front. Microbiol.">
        <title>Redundancy and modularity in membrane-associated dissimilatory nitrate reduction in Bacillus.</title>
        <authorList>
            <person name="Heylen K."/>
            <person name="Keltjens J."/>
        </authorList>
    </citation>
    <scope>NUCLEOTIDE SEQUENCE [LARGE SCALE GENOMIC DNA]</scope>
    <source>
        <strain evidence="3 4">LMG 9581</strain>
    </source>
</reference>
<dbReference type="InterPro" id="IPR021309">
    <property type="entry name" value="YgaP-like_TM"/>
</dbReference>
<feature type="domain" description="Inner membrane protein YgaP-like transmembrane" evidence="2">
    <location>
        <begin position="3"/>
        <end position="64"/>
    </location>
</feature>
<protein>
    <recommendedName>
        <fullName evidence="2">Inner membrane protein YgaP-like transmembrane domain-containing protein</fullName>
    </recommendedName>
</protein>
<evidence type="ECO:0000313" key="3">
    <source>
        <dbReference type="EMBL" id="EKN66230.1"/>
    </source>
</evidence>
<dbReference type="PATRIC" id="fig|1131731.3.peg.2304"/>
<sequence>MVKPNIGTINALIRMTFGFTMLAWATAKMVKNPWRDSYFWVAVMAAMKVAEGITKFCPLTALFEQYQDKQQDKVHVEETPLALPDDITEGITNPT</sequence>
<keyword evidence="1" id="KW-1133">Transmembrane helix</keyword>
<comment type="caution">
    <text evidence="3">The sequence shown here is derived from an EMBL/GenBank/DDBJ whole genome shotgun (WGS) entry which is preliminary data.</text>
</comment>
<evidence type="ECO:0000259" key="2">
    <source>
        <dbReference type="Pfam" id="PF11127"/>
    </source>
</evidence>
<dbReference type="STRING" id="1131731.BAZO_11164"/>
<feature type="transmembrane region" description="Helical" evidence="1">
    <location>
        <begin position="6"/>
        <end position="25"/>
    </location>
</feature>
<organism evidence="3 4">
    <name type="scientific">Schinkia azotoformans LMG 9581</name>
    <dbReference type="NCBI Taxonomy" id="1131731"/>
    <lineage>
        <taxon>Bacteria</taxon>
        <taxon>Bacillati</taxon>
        <taxon>Bacillota</taxon>
        <taxon>Bacilli</taxon>
        <taxon>Bacillales</taxon>
        <taxon>Bacillaceae</taxon>
        <taxon>Calidifontibacillus/Schinkia group</taxon>
        <taxon>Schinkia</taxon>
    </lineage>
</organism>
<keyword evidence="1" id="KW-0812">Transmembrane</keyword>